<organism evidence="8 9">
    <name type="scientific">Xaviernesmea rhizosphaerae</name>
    <dbReference type="NCBI Taxonomy" id="1672749"/>
    <lineage>
        <taxon>Bacteria</taxon>
        <taxon>Pseudomonadati</taxon>
        <taxon>Pseudomonadota</taxon>
        <taxon>Alphaproteobacteria</taxon>
        <taxon>Hyphomicrobiales</taxon>
        <taxon>Rhizobiaceae</taxon>
        <taxon>Rhizobium/Agrobacterium group</taxon>
        <taxon>Xaviernesmea</taxon>
    </lineage>
</organism>
<accession>A0A1Q9AFV7</accession>
<protein>
    <submittedName>
        <fullName evidence="8">Cysteine synthase A</fullName>
    </submittedName>
</protein>
<evidence type="ECO:0000256" key="1">
    <source>
        <dbReference type="ARBA" id="ARBA00001933"/>
    </source>
</evidence>
<evidence type="ECO:0000256" key="3">
    <source>
        <dbReference type="ARBA" id="ARBA00022679"/>
    </source>
</evidence>
<dbReference type="Pfam" id="PF00291">
    <property type="entry name" value="PALP"/>
    <property type="match status" value="1"/>
</dbReference>
<dbReference type="AlphaFoldDB" id="A0A1Q9AFV7"/>
<dbReference type="InterPro" id="IPR036052">
    <property type="entry name" value="TrpB-like_PALP_sf"/>
</dbReference>
<keyword evidence="5" id="KW-0809">Transit peptide</keyword>
<dbReference type="FunFam" id="3.40.50.1100:FF:000011">
    <property type="entry name" value="Cysteine synthase (o-acetylserine)"/>
    <property type="match status" value="1"/>
</dbReference>
<keyword evidence="3" id="KW-0808">Transferase</keyword>
<dbReference type="GO" id="GO:0016765">
    <property type="term" value="F:transferase activity, transferring alkyl or aryl (other than methyl) groups"/>
    <property type="evidence" value="ECO:0007669"/>
    <property type="project" value="UniProtKB-ARBA"/>
</dbReference>
<dbReference type="OrthoDB" id="9805733at2"/>
<dbReference type="SUPFAM" id="SSF53686">
    <property type="entry name" value="Tryptophan synthase beta subunit-like PLP-dependent enzymes"/>
    <property type="match status" value="1"/>
</dbReference>
<comment type="cofactor">
    <cofactor evidence="1">
        <name>pyridoxal 5'-phosphate</name>
        <dbReference type="ChEBI" id="CHEBI:597326"/>
    </cofactor>
</comment>
<dbReference type="CDD" id="cd01561">
    <property type="entry name" value="CBS_like"/>
    <property type="match status" value="1"/>
</dbReference>
<dbReference type="GO" id="GO:0006535">
    <property type="term" value="P:cysteine biosynthetic process from serine"/>
    <property type="evidence" value="ECO:0007669"/>
    <property type="project" value="InterPro"/>
</dbReference>
<evidence type="ECO:0000256" key="6">
    <source>
        <dbReference type="ARBA" id="ARBA00029440"/>
    </source>
</evidence>
<sequence>MPALASVLDAIGNTPLIRLKGASEATGCTILGKAEFLNPGQSVKDRAALSIIRAAERAGALKPGGVIVEGTAGNTGIGLALVAQALGYRTVIVIPETQSQEKKDALKLLGAELVEVPAVPYRNPNNYVKLSGRLAAELARTEPNGAIWANQFDNVANREAHVETTAPEIWRDTDGKVDGFICAVGSGGTLAGVAEGLRGFNPDIKIGLADPEGAALFDYYTKGELASAGSSITEGIGQGRITANLEGFTPDFSYQIPDAEALPLVFKLVEEEGLCLGGSSGINIAGAIRLARDLGPGHTIVTILCDYGNRYQSKLFNPAFLKSKGLPVPAWLTKTTEVSIPYENAG</sequence>
<feature type="domain" description="Tryptophan synthase beta chain-like PALP" evidence="7">
    <location>
        <begin position="8"/>
        <end position="306"/>
    </location>
</feature>
<dbReference type="PROSITE" id="PS00901">
    <property type="entry name" value="CYS_SYNTHASE"/>
    <property type="match status" value="1"/>
</dbReference>
<keyword evidence="4" id="KW-0663">Pyridoxal phosphate</keyword>
<evidence type="ECO:0000256" key="2">
    <source>
        <dbReference type="ARBA" id="ARBA00022605"/>
    </source>
</evidence>
<dbReference type="Gene3D" id="3.40.50.1100">
    <property type="match status" value="2"/>
</dbReference>
<dbReference type="NCBIfam" id="NF007989">
    <property type="entry name" value="PRK10717.1"/>
    <property type="match status" value="1"/>
</dbReference>
<comment type="pathway">
    <text evidence="6">Amino-acid biosynthesis.</text>
</comment>
<dbReference type="Proteomes" id="UP000186143">
    <property type="component" value="Unassembled WGS sequence"/>
</dbReference>
<dbReference type="STRING" id="1672749.BJF92_04575"/>
<keyword evidence="2" id="KW-0028">Amino-acid biosynthesis</keyword>
<gene>
    <name evidence="8" type="ORF">BJF92_04575</name>
</gene>
<reference evidence="8 9" key="1">
    <citation type="submission" date="2016-09" db="EMBL/GenBank/DDBJ databases">
        <title>Rhizobium sp. nov., a novel species isolated from the rice rhizosphere.</title>
        <authorList>
            <person name="Zhao J."/>
            <person name="Zhang X."/>
        </authorList>
    </citation>
    <scope>NUCLEOTIDE SEQUENCE [LARGE SCALE GENOMIC DNA]</scope>
    <source>
        <strain evidence="8 9">MH17</strain>
    </source>
</reference>
<proteinExistence type="predicted"/>
<name>A0A1Q9AFV7_9HYPH</name>
<comment type="caution">
    <text evidence="8">The sequence shown here is derived from an EMBL/GenBank/DDBJ whole genome shotgun (WGS) entry which is preliminary data.</text>
</comment>
<dbReference type="PANTHER" id="PTHR10314">
    <property type="entry name" value="CYSTATHIONINE BETA-SYNTHASE"/>
    <property type="match status" value="1"/>
</dbReference>
<dbReference type="InterPro" id="IPR050214">
    <property type="entry name" value="Cys_Synth/Cystath_Beta-Synth"/>
</dbReference>
<evidence type="ECO:0000256" key="5">
    <source>
        <dbReference type="ARBA" id="ARBA00022946"/>
    </source>
</evidence>
<dbReference type="RefSeq" id="WP_075636110.1">
    <property type="nucleotide sequence ID" value="NZ_MKIO01000038.1"/>
</dbReference>
<dbReference type="InterPro" id="IPR001926">
    <property type="entry name" value="TrpB-like_PALP"/>
</dbReference>
<evidence type="ECO:0000313" key="9">
    <source>
        <dbReference type="Proteomes" id="UP000186143"/>
    </source>
</evidence>
<evidence type="ECO:0000256" key="4">
    <source>
        <dbReference type="ARBA" id="ARBA00022898"/>
    </source>
</evidence>
<dbReference type="InterPro" id="IPR001216">
    <property type="entry name" value="P-phosphate_BS"/>
</dbReference>
<evidence type="ECO:0000313" key="8">
    <source>
        <dbReference type="EMBL" id="OLP53866.1"/>
    </source>
</evidence>
<dbReference type="EMBL" id="MKIO01000038">
    <property type="protein sequence ID" value="OLP53866.1"/>
    <property type="molecule type" value="Genomic_DNA"/>
</dbReference>
<evidence type="ECO:0000259" key="7">
    <source>
        <dbReference type="Pfam" id="PF00291"/>
    </source>
</evidence>